<evidence type="ECO:0000256" key="4">
    <source>
        <dbReference type="ARBA" id="ARBA00022695"/>
    </source>
</evidence>
<dbReference type="InterPro" id="IPR027417">
    <property type="entry name" value="P-loop_NTPase"/>
</dbReference>
<dbReference type="InterPro" id="IPR005790">
    <property type="entry name" value="DNA_polIII_delta"/>
</dbReference>
<dbReference type="RefSeq" id="WP_215758598.1">
    <property type="nucleotide sequence ID" value="NZ_JAHKBE010000001.1"/>
</dbReference>
<gene>
    <name evidence="10" type="primary">holA</name>
    <name evidence="10" type="ORF">AAAT34_01100</name>
</gene>
<dbReference type="PANTHER" id="PTHR34388:SF1">
    <property type="entry name" value="DNA POLYMERASE III SUBUNIT DELTA"/>
    <property type="match status" value="1"/>
</dbReference>
<dbReference type="PANTHER" id="PTHR34388">
    <property type="entry name" value="DNA POLYMERASE III SUBUNIT DELTA"/>
    <property type="match status" value="1"/>
</dbReference>
<sequence length="342" mass="38832">MPEKRPSVTFDAIMQDLKEGHYAPIYILMGDESYYIDRISDYIQEHVLTPDEQAFNQTVVFGADVNAAGIADMAMSYPMMASHRVVIVKEAQALRSFVRLEKYVEKPLASTILVICYKNGSINRRLKFVSAAERAGVVFESKKLKDYQLPTFIRDYLKKKNASIDDKSASMLADHIGSDLNRMMSELDKLLISLPEEDRRVTPSVVEKNVGVSKDFNAFEFRNAIINKDVFKANQIIKYFNSNPKAGSLYSLLPFLFSFFQNLMVAFYAPNSSDPQSLAGYLDLRSTWGTKDYLAGMRNYSGRKTLQILEKLREIDAKSKGLDNPNTDAGDLMKELIFFILH</sequence>
<dbReference type="EMBL" id="JBBNFP010000002">
    <property type="protein sequence ID" value="MEQ2485646.1"/>
    <property type="molecule type" value="Genomic_DNA"/>
</dbReference>
<evidence type="ECO:0000313" key="10">
    <source>
        <dbReference type="EMBL" id="MEQ2485646.1"/>
    </source>
</evidence>
<dbReference type="Gene3D" id="1.20.272.10">
    <property type="match status" value="1"/>
</dbReference>
<dbReference type="Pfam" id="PF06144">
    <property type="entry name" value="DNA_pol3_delta"/>
    <property type="match status" value="1"/>
</dbReference>
<keyword evidence="3 10" id="KW-0808">Transferase</keyword>
<protein>
    <recommendedName>
        <fullName evidence="2">DNA polymerase III subunit delta</fullName>
        <ecNumber evidence="1">2.7.7.7</ecNumber>
    </recommendedName>
</protein>
<evidence type="ECO:0000256" key="1">
    <source>
        <dbReference type="ARBA" id="ARBA00012417"/>
    </source>
</evidence>
<evidence type="ECO:0000259" key="9">
    <source>
        <dbReference type="Pfam" id="PF06144"/>
    </source>
</evidence>
<feature type="domain" description="DNA polymerase III delta N-terminal" evidence="9">
    <location>
        <begin position="26"/>
        <end position="140"/>
    </location>
</feature>
<dbReference type="SUPFAM" id="SSF52540">
    <property type="entry name" value="P-loop containing nucleoside triphosphate hydrolases"/>
    <property type="match status" value="1"/>
</dbReference>
<evidence type="ECO:0000256" key="6">
    <source>
        <dbReference type="ARBA" id="ARBA00022932"/>
    </source>
</evidence>
<dbReference type="GO" id="GO:0003887">
    <property type="term" value="F:DNA-directed DNA polymerase activity"/>
    <property type="evidence" value="ECO:0007669"/>
    <property type="project" value="UniProtKB-EC"/>
</dbReference>
<name>A0ABV1FML9_9BACT</name>
<evidence type="ECO:0000313" key="11">
    <source>
        <dbReference type="Proteomes" id="UP001487296"/>
    </source>
</evidence>
<comment type="similarity">
    <text evidence="7">Belongs to the DNA polymerase HolA subunit family.</text>
</comment>
<evidence type="ECO:0000256" key="3">
    <source>
        <dbReference type="ARBA" id="ARBA00022679"/>
    </source>
</evidence>
<dbReference type="InterPro" id="IPR010372">
    <property type="entry name" value="DNA_pol3_delta_N"/>
</dbReference>
<proteinExistence type="inferred from homology"/>
<keyword evidence="11" id="KW-1185">Reference proteome</keyword>
<keyword evidence="6" id="KW-0239">DNA-directed DNA polymerase</keyword>
<dbReference type="Gene3D" id="1.10.8.60">
    <property type="match status" value="1"/>
</dbReference>
<accession>A0ABV1FML9</accession>
<comment type="catalytic activity">
    <reaction evidence="8">
        <text>DNA(n) + a 2'-deoxyribonucleoside 5'-triphosphate = DNA(n+1) + diphosphate</text>
        <dbReference type="Rhea" id="RHEA:22508"/>
        <dbReference type="Rhea" id="RHEA-COMP:17339"/>
        <dbReference type="Rhea" id="RHEA-COMP:17340"/>
        <dbReference type="ChEBI" id="CHEBI:33019"/>
        <dbReference type="ChEBI" id="CHEBI:61560"/>
        <dbReference type="ChEBI" id="CHEBI:173112"/>
        <dbReference type="EC" id="2.7.7.7"/>
    </reaction>
</comment>
<dbReference type="NCBIfam" id="TIGR01128">
    <property type="entry name" value="holA"/>
    <property type="match status" value="1"/>
</dbReference>
<evidence type="ECO:0000256" key="8">
    <source>
        <dbReference type="ARBA" id="ARBA00049244"/>
    </source>
</evidence>
<comment type="caution">
    <text evidence="10">The sequence shown here is derived from an EMBL/GenBank/DDBJ whole genome shotgun (WGS) entry which is preliminary data.</text>
</comment>
<evidence type="ECO:0000256" key="2">
    <source>
        <dbReference type="ARBA" id="ARBA00017703"/>
    </source>
</evidence>
<organism evidence="10 11">
    <name type="scientific">Hallella faecis</name>
    <dbReference type="NCBI Taxonomy" id="2841596"/>
    <lineage>
        <taxon>Bacteria</taxon>
        <taxon>Pseudomonadati</taxon>
        <taxon>Bacteroidota</taxon>
        <taxon>Bacteroidia</taxon>
        <taxon>Bacteroidales</taxon>
        <taxon>Prevotellaceae</taxon>
        <taxon>Hallella</taxon>
    </lineage>
</organism>
<evidence type="ECO:0000256" key="5">
    <source>
        <dbReference type="ARBA" id="ARBA00022705"/>
    </source>
</evidence>
<dbReference type="InterPro" id="IPR008921">
    <property type="entry name" value="DNA_pol3_clamp-load_cplx_C"/>
</dbReference>
<dbReference type="Gene3D" id="3.40.50.300">
    <property type="entry name" value="P-loop containing nucleotide triphosphate hydrolases"/>
    <property type="match status" value="1"/>
</dbReference>
<reference evidence="10 11" key="1">
    <citation type="submission" date="2024-04" db="EMBL/GenBank/DDBJ databases">
        <title>Human intestinal bacterial collection.</title>
        <authorList>
            <person name="Pauvert C."/>
            <person name="Hitch T.C.A."/>
            <person name="Clavel T."/>
        </authorList>
    </citation>
    <scope>NUCLEOTIDE SEQUENCE [LARGE SCALE GENOMIC DNA]</scope>
    <source>
        <strain evidence="10 11">CLA-AA-H145</strain>
    </source>
</reference>
<evidence type="ECO:0000256" key="7">
    <source>
        <dbReference type="ARBA" id="ARBA00034754"/>
    </source>
</evidence>
<dbReference type="EC" id="2.7.7.7" evidence="1"/>
<dbReference type="Proteomes" id="UP001487296">
    <property type="component" value="Unassembled WGS sequence"/>
</dbReference>
<keyword evidence="4 10" id="KW-0548">Nucleotidyltransferase</keyword>
<keyword evidence="5" id="KW-0235">DNA replication</keyword>
<dbReference type="SUPFAM" id="SSF48019">
    <property type="entry name" value="post-AAA+ oligomerization domain-like"/>
    <property type="match status" value="1"/>
</dbReference>